<organism evidence="1 2">
    <name type="scientific">Paenibacillus mesotrionivorans</name>
    <dbReference type="NCBI Taxonomy" id="3160968"/>
    <lineage>
        <taxon>Bacteria</taxon>
        <taxon>Bacillati</taxon>
        <taxon>Bacillota</taxon>
        <taxon>Bacilli</taxon>
        <taxon>Bacillales</taxon>
        <taxon>Paenibacillaceae</taxon>
        <taxon>Paenibacillus</taxon>
    </lineage>
</organism>
<dbReference type="EMBL" id="JBJURJ010000020">
    <property type="protein sequence ID" value="MFM9331593.1"/>
    <property type="molecule type" value="Genomic_DNA"/>
</dbReference>
<protein>
    <submittedName>
        <fullName evidence="1">Alpha-L-fucosidase</fullName>
    </submittedName>
</protein>
<comment type="caution">
    <text evidence="1">The sequence shown here is derived from an EMBL/GenBank/DDBJ whole genome shotgun (WGS) entry which is preliminary data.</text>
</comment>
<evidence type="ECO:0000313" key="2">
    <source>
        <dbReference type="Proteomes" id="UP001631969"/>
    </source>
</evidence>
<proteinExistence type="predicted"/>
<gene>
    <name evidence="1" type="ORF">ACI1P1_25165</name>
</gene>
<keyword evidence="2" id="KW-1185">Reference proteome</keyword>
<dbReference type="Proteomes" id="UP001631969">
    <property type="component" value="Unassembled WGS sequence"/>
</dbReference>
<name>A0ACC7P3P2_9BACL</name>
<accession>A0ACC7P3P2</accession>
<sequence>MEHKEDLMDNEGHSEAAGGTAVSGAGHDARMAWWREARVGLFIHWGLYSIPGGIWKGEEIKATYAEHLMLRARIPVGEYGKLAEELTAERFDAAEWAALAKRAGLKYLIFTAKHHEGFSMYDTALSDYKITRRTPFGRDPLAELAEACREEDVKLCVYYSHAMDWYHPDSQGNTWDYPGNIGAYDEVEDWIGDEDKRSRYEHYLQSFALPQVKEILEKYGDIGLMWFDCGHKLTEEQGAAFVRQVREVQPDCLVNRRVWREPFGDYGNTSDNQPYVRVPREDWESINTLNDSWGYKVMDTNWKTADEVLRQMADVLSQNGNFVINVGPMGNGAFDPMSIKLLEEIGGWMEQNGEAVYGTVASPIGKPAWGRCTRKGSTLYLYMFDWPEDGRLIVPGLRNRVCHAYVLSDPGRAELTVTRLGSDDISILLPSRPAEALLPVVAVELIGEPDANPVRLLQPGAHPAVFGAFDAEIIGPFLRYDTGKKDHDNLINWRHPEDEAGWVFRTLEGGTYTVSVVYSADMAFSGGFALSIEERGSGRPFAALTGGPVRSTGGWARFEALLLGQVTLPAGGEFLMRLHAVEAEAEQPVVCVKQMVLERRQ</sequence>
<evidence type="ECO:0000313" key="1">
    <source>
        <dbReference type="EMBL" id="MFM9331593.1"/>
    </source>
</evidence>
<reference evidence="1" key="1">
    <citation type="submission" date="2024-12" db="EMBL/GenBank/DDBJ databases">
        <authorList>
            <person name="Wu N."/>
        </authorList>
    </citation>
    <scope>NUCLEOTIDE SEQUENCE</scope>
    <source>
        <strain evidence="1">P15</strain>
    </source>
</reference>